<evidence type="ECO:0000313" key="2">
    <source>
        <dbReference type="EMBL" id="KAA6117893.1"/>
    </source>
</evidence>
<reference evidence="2 3" key="1">
    <citation type="submission" date="2019-09" db="EMBL/GenBank/DDBJ databases">
        <title>Genomic diversity of phyloplane-associated Pantoea species in Pakistan cotton crop.</title>
        <authorList>
            <person name="Tufail M.R."/>
            <person name="Cook D.R."/>
        </authorList>
    </citation>
    <scope>NUCLEOTIDE SEQUENCE [LARGE SCALE GENOMIC DNA]</scope>
    <source>
        <strain evidence="2 3">B_8</strain>
    </source>
</reference>
<dbReference type="Proteomes" id="UP000324255">
    <property type="component" value="Unassembled WGS sequence"/>
</dbReference>
<organism evidence="2 3">
    <name type="scientific">Candidatus Pantoea gossypiicola</name>
    <dbReference type="NCBI Taxonomy" id="2608008"/>
    <lineage>
        <taxon>Bacteria</taxon>
        <taxon>Pseudomonadati</taxon>
        <taxon>Pseudomonadota</taxon>
        <taxon>Gammaproteobacteria</taxon>
        <taxon>Enterobacterales</taxon>
        <taxon>Erwiniaceae</taxon>
        <taxon>Pantoea</taxon>
    </lineage>
</organism>
<keyword evidence="1" id="KW-0812">Transmembrane</keyword>
<comment type="caution">
    <text evidence="2">The sequence shown here is derived from an EMBL/GenBank/DDBJ whole genome shotgun (WGS) entry which is preliminary data.</text>
</comment>
<evidence type="ECO:0000313" key="3">
    <source>
        <dbReference type="Proteomes" id="UP000324255"/>
    </source>
</evidence>
<name>A0AB34CEJ7_9GAMM</name>
<sequence>MALIDEFLYALGFQADLRGGQAFDEQLQRIGDHGESTRHSLLSTITVANLLSHALEKGAEMAKEVGGEFIRTAKEMEDMKVTFESLYTTAAEGEQKFHWLVNFARANPVMGLDAAKEAFLSLKNNGVEPTAAAMKAMGDTMAAMPGIGYMLGKDVGELLEGRYAMGGAIAQAGIKLHKSSKGGETSYHGSYQNREGQTIPIKLDISDANKTIEQLTKILEDRFGGTMDKHAKTMTGLIARWNMDWKSFQMAIMDNHVFAAVEDELFSLITQWEAWAKSPDAHQMLAGISQILTLIVKIIGEAIRLTATLAGWFSRCLGDATSLQFVLAALFVAAKWNTIIGLVVKFASGLRDVYAALQLVAEGESIVAVLGALLDPLALIPLLIAGAIFGVGSLIKKWDEFKFGMTTGFLDTFFLGFDLLMVRIKSSLEWMIGRAEILFYEAKQKFHRADNADIIDMKRLQAKYGMSELEYGLQKMQDEKSHHDAGKDRENLIGKVHAAHPDWNSDQIIRWTKRNRPDDYQRLFVPEIKGNTDGLPAGMSPDSLKNLSNSFSPQKSVSSAPAKIDNSVTVHADNITLHSDNPADMAEKLVAGYRETNASLASSMENHGTGGRRY</sequence>
<dbReference type="RefSeq" id="WP_150059943.1">
    <property type="nucleotide sequence ID" value="NZ_VWVM01000040.1"/>
</dbReference>
<gene>
    <name evidence="2" type="ORF">F3I20_23545</name>
</gene>
<keyword evidence="1" id="KW-0472">Membrane</keyword>
<proteinExistence type="predicted"/>
<keyword evidence="3" id="KW-1185">Reference proteome</keyword>
<feature type="transmembrane region" description="Helical" evidence="1">
    <location>
        <begin position="365"/>
        <end position="391"/>
    </location>
</feature>
<feature type="transmembrane region" description="Helical" evidence="1">
    <location>
        <begin position="323"/>
        <end position="344"/>
    </location>
</feature>
<keyword evidence="1" id="KW-1133">Transmembrane helix</keyword>
<feature type="transmembrane region" description="Helical" evidence="1">
    <location>
        <begin position="403"/>
        <end position="422"/>
    </location>
</feature>
<accession>A0AB34CEJ7</accession>
<dbReference type="AlphaFoldDB" id="A0AB34CEJ7"/>
<dbReference type="InterPro" id="IPR053058">
    <property type="entry name" value="Mulikevirus_tape_measure"/>
</dbReference>
<dbReference type="PANTHER" id="PTHR38812:SF2">
    <property type="entry name" value="MU-LIKE PROPHAGE FLUMU PROTEIN GP42"/>
    <property type="match status" value="1"/>
</dbReference>
<protein>
    <submittedName>
        <fullName evidence="2">Uncharacterized protein</fullName>
    </submittedName>
</protein>
<dbReference type="EMBL" id="VWVM01000040">
    <property type="protein sequence ID" value="KAA6117893.1"/>
    <property type="molecule type" value="Genomic_DNA"/>
</dbReference>
<evidence type="ECO:0000256" key="1">
    <source>
        <dbReference type="SAM" id="Phobius"/>
    </source>
</evidence>
<dbReference type="PANTHER" id="PTHR38812">
    <property type="entry name" value="MU-LIKE PROPHAGE FLUMU PROTEIN GP42"/>
    <property type="match status" value="1"/>
</dbReference>